<dbReference type="Gene3D" id="3.30.160.70">
    <property type="entry name" value="Methylated DNA-protein cysteine methyltransferase domain"/>
    <property type="match status" value="1"/>
</dbReference>
<dbReference type="PANTHER" id="PTHR10815">
    <property type="entry name" value="METHYLATED-DNA--PROTEIN-CYSTEINE METHYLTRANSFERASE"/>
    <property type="match status" value="1"/>
</dbReference>
<dbReference type="FunFam" id="1.10.10.10:FF:000214">
    <property type="entry name" value="Methylated-DNA--protein-cysteine methyltransferase"/>
    <property type="match status" value="1"/>
</dbReference>
<evidence type="ECO:0000256" key="7">
    <source>
        <dbReference type="ARBA" id="ARBA00023204"/>
    </source>
</evidence>
<dbReference type="PANTHER" id="PTHR10815:SF12">
    <property type="entry name" value="METHYLATED-DNA--PROTEIN-CYSTEINE METHYLTRANSFERASE, INDUCIBLE"/>
    <property type="match status" value="1"/>
</dbReference>
<dbReference type="PROSITE" id="PS00374">
    <property type="entry name" value="MGMT"/>
    <property type="match status" value="1"/>
</dbReference>
<keyword evidence="7" id="KW-0234">DNA repair</keyword>
<evidence type="ECO:0000259" key="10">
    <source>
        <dbReference type="Pfam" id="PF02870"/>
    </source>
</evidence>
<evidence type="ECO:0000256" key="1">
    <source>
        <dbReference type="ARBA" id="ARBA00001286"/>
    </source>
</evidence>
<comment type="catalytic activity">
    <reaction evidence="1">
        <text>a 4-O-methyl-thymidine in DNA + L-cysteinyl-[protein] = a thymidine in DNA + S-methyl-L-cysteinyl-[protein]</text>
        <dbReference type="Rhea" id="RHEA:53428"/>
        <dbReference type="Rhea" id="RHEA-COMP:10131"/>
        <dbReference type="Rhea" id="RHEA-COMP:10132"/>
        <dbReference type="Rhea" id="RHEA-COMP:13555"/>
        <dbReference type="Rhea" id="RHEA-COMP:13556"/>
        <dbReference type="ChEBI" id="CHEBI:29950"/>
        <dbReference type="ChEBI" id="CHEBI:82612"/>
        <dbReference type="ChEBI" id="CHEBI:137386"/>
        <dbReference type="ChEBI" id="CHEBI:137387"/>
        <dbReference type="EC" id="2.1.1.63"/>
    </reaction>
</comment>
<dbReference type="Gene3D" id="1.10.10.10">
    <property type="entry name" value="Winged helix-like DNA-binding domain superfamily/Winged helix DNA-binding domain"/>
    <property type="match status" value="1"/>
</dbReference>
<reference evidence="12" key="1">
    <citation type="submission" date="2016-10" db="EMBL/GenBank/DDBJ databases">
        <authorList>
            <person name="Varghese N."/>
            <person name="Submissions S."/>
        </authorList>
    </citation>
    <scope>NUCLEOTIDE SEQUENCE [LARGE SCALE GENOMIC DNA]</scope>
    <source>
        <strain evidence="12">DSM 11706</strain>
    </source>
</reference>
<organism evidence="11 12">
    <name type="scientific">Psychrobacillus psychrotolerans</name>
    <dbReference type="NCBI Taxonomy" id="126156"/>
    <lineage>
        <taxon>Bacteria</taxon>
        <taxon>Bacillati</taxon>
        <taxon>Bacillota</taxon>
        <taxon>Bacilli</taxon>
        <taxon>Bacillales</taxon>
        <taxon>Bacillaceae</taxon>
        <taxon>Psychrobacillus</taxon>
    </lineage>
</organism>
<dbReference type="SUPFAM" id="SSF53155">
    <property type="entry name" value="Methylated DNA-protein cysteine methyltransferase domain"/>
    <property type="match status" value="1"/>
</dbReference>
<dbReference type="EMBL" id="FOXU01000005">
    <property type="protein sequence ID" value="SFQ55454.1"/>
    <property type="molecule type" value="Genomic_DNA"/>
</dbReference>
<evidence type="ECO:0000256" key="6">
    <source>
        <dbReference type="ARBA" id="ARBA00022763"/>
    </source>
</evidence>
<dbReference type="STRING" id="126156.SAMN05421670_2661"/>
<evidence type="ECO:0000256" key="2">
    <source>
        <dbReference type="ARBA" id="ARBA00008711"/>
    </source>
</evidence>
<feature type="domain" description="Methylguanine DNA methyltransferase ribonuclease-like" evidence="10">
    <location>
        <begin position="9"/>
        <end position="86"/>
    </location>
</feature>
<dbReference type="GO" id="GO:0003908">
    <property type="term" value="F:methylated-DNA-[protein]-cysteine S-methyltransferase activity"/>
    <property type="evidence" value="ECO:0007669"/>
    <property type="project" value="UniProtKB-EC"/>
</dbReference>
<keyword evidence="4 11" id="KW-0489">Methyltransferase</keyword>
<dbReference type="Proteomes" id="UP000198734">
    <property type="component" value="Unassembled WGS sequence"/>
</dbReference>
<accession>A0A1I5ZG47</accession>
<evidence type="ECO:0000259" key="9">
    <source>
        <dbReference type="Pfam" id="PF01035"/>
    </source>
</evidence>
<gene>
    <name evidence="11" type="ORF">SAMN05421670_2661</name>
</gene>
<protein>
    <recommendedName>
        <fullName evidence="3">methylated-DNA--[protein]-cysteine S-methyltransferase</fullName>
        <ecNumber evidence="3">2.1.1.63</ecNumber>
    </recommendedName>
</protein>
<dbReference type="InterPro" id="IPR014048">
    <property type="entry name" value="MethylDNA_cys_MeTrfase_DNA-bd"/>
</dbReference>
<name>A0A1I5ZG47_9BACI</name>
<evidence type="ECO:0000256" key="3">
    <source>
        <dbReference type="ARBA" id="ARBA00011918"/>
    </source>
</evidence>
<dbReference type="CDD" id="cd06445">
    <property type="entry name" value="ATase"/>
    <property type="match status" value="1"/>
</dbReference>
<dbReference type="GO" id="GO:0032259">
    <property type="term" value="P:methylation"/>
    <property type="evidence" value="ECO:0007669"/>
    <property type="project" value="UniProtKB-KW"/>
</dbReference>
<dbReference type="InterPro" id="IPR036217">
    <property type="entry name" value="MethylDNA_cys_MeTrfase_DNAb"/>
</dbReference>
<keyword evidence="12" id="KW-1185">Reference proteome</keyword>
<dbReference type="SUPFAM" id="SSF46767">
    <property type="entry name" value="Methylated DNA-protein cysteine methyltransferase, C-terminal domain"/>
    <property type="match status" value="1"/>
</dbReference>
<dbReference type="InterPro" id="IPR036631">
    <property type="entry name" value="MGMT_N_sf"/>
</dbReference>
<dbReference type="InterPro" id="IPR036388">
    <property type="entry name" value="WH-like_DNA-bd_sf"/>
</dbReference>
<evidence type="ECO:0000313" key="12">
    <source>
        <dbReference type="Proteomes" id="UP000198734"/>
    </source>
</evidence>
<comment type="catalytic activity">
    <reaction evidence="8">
        <text>a 6-O-methyl-2'-deoxyguanosine in DNA + L-cysteinyl-[protein] = S-methyl-L-cysteinyl-[protein] + a 2'-deoxyguanosine in DNA</text>
        <dbReference type="Rhea" id="RHEA:24000"/>
        <dbReference type="Rhea" id="RHEA-COMP:10131"/>
        <dbReference type="Rhea" id="RHEA-COMP:10132"/>
        <dbReference type="Rhea" id="RHEA-COMP:11367"/>
        <dbReference type="Rhea" id="RHEA-COMP:11368"/>
        <dbReference type="ChEBI" id="CHEBI:29950"/>
        <dbReference type="ChEBI" id="CHEBI:82612"/>
        <dbReference type="ChEBI" id="CHEBI:85445"/>
        <dbReference type="ChEBI" id="CHEBI:85448"/>
        <dbReference type="EC" id="2.1.1.63"/>
    </reaction>
</comment>
<dbReference type="EC" id="2.1.1.63" evidence="3"/>
<dbReference type="InterPro" id="IPR008332">
    <property type="entry name" value="MethylG_MeTrfase_N"/>
</dbReference>
<evidence type="ECO:0000313" key="11">
    <source>
        <dbReference type="EMBL" id="SFQ55454.1"/>
    </source>
</evidence>
<dbReference type="GO" id="GO:0006281">
    <property type="term" value="P:DNA repair"/>
    <property type="evidence" value="ECO:0007669"/>
    <property type="project" value="UniProtKB-KW"/>
</dbReference>
<keyword evidence="5 11" id="KW-0808">Transferase</keyword>
<dbReference type="RefSeq" id="WP_093537375.1">
    <property type="nucleotide sequence ID" value="NZ_FOXU01000005.1"/>
</dbReference>
<dbReference type="InterPro" id="IPR001497">
    <property type="entry name" value="MethylDNA_cys_MeTrfase_AS"/>
</dbReference>
<sequence>MEGNKEQIVYWTFLNCGPWEMYIAATTEGLCYVGSQHAPFEELVKWVKKRLPSYILSENEDVLKSYETELTDYLESRRTEFTVPMALHGTAFQQAVWKVLQEIPYGQTVSYTDIAHQIQKPNAVRAVGTAIGANPLLITVPCHRVIGKSGKLTGYRGGLDMKEQLLGIEK</sequence>
<proteinExistence type="inferred from homology"/>
<comment type="similarity">
    <text evidence="2">Belongs to the MGMT family.</text>
</comment>
<evidence type="ECO:0000256" key="5">
    <source>
        <dbReference type="ARBA" id="ARBA00022679"/>
    </source>
</evidence>
<feature type="domain" description="Methylated-DNA-[protein]-cysteine S-methyltransferase DNA binding" evidence="9">
    <location>
        <begin position="91"/>
        <end position="170"/>
    </location>
</feature>
<evidence type="ECO:0000256" key="8">
    <source>
        <dbReference type="ARBA" id="ARBA00049348"/>
    </source>
</evidence>
<evidence type="ECO:0000256" key="4">
    <source>
        <dbReference type="ARBA" id="ARBA00022603"/>
    </source>
</evidence>
<dbReference type="NCBIfam" id="TIGR00589">
    <property type="entry name" value="ogt"/>
    <property type="match status" value="1"/>
</dbReference>
<dbReference type="AlphaFoldDB" id="A0A1I5ZG47"/>
<keyword evidence="6" id="KW-0227">DNA damage</keyword>
<dbReference type="OrthoDB" id="9802228at2"/>
<dbReference type="Pfam" id="PF01035">
    <property type="entry name" value="DNA_binding_1"/>
    <property type="match status" value="1"/>
</dbReference>
<dbReference type="Pfam" id="PF02870">
    <property type="entry name" value="Methyltransf_1N"/>
    <property type="match status" value="1"/>
</dbReference>